<protein>
    <submittedName>
        <fullName evidence="1">Uncharacterized conserved protein YeaO, DUF488 family</fullName>
    </submittedName>
</protein>
<dbReference type="RefSeq" id="WP_091440704.1">
    <property type="nucleotide sequence ID" value="NZ_FOIE01000002.1"/>
</dbReference>
<dbReference type="Proteomes" id="UP000198507">
    <property type="component" value="Unassembled WGS sequence"/>
</dbReference>
<keyword evidence="2" id="KW-1185">Reference proteome</keyword>
<accession>A0A1I0BEX0</accession>
<gene>
    <name evidence="1" type="ORF">SAMN04488546_1262</name>
</gene>
<dbReference type="AlphaFoldDB" id="A0A1I0BEX0"/>
<dbReference type="EMBL" id="FOIE01000002">
    <property type="protein sequence ID" value="SET05509.1"/>
    <property type="molecule type" value="Genomic_DNA"/>
</dbReference>
<dbReference type="PANTHER" id="PTHR36849">
    <property type="entry name" value="CYTOPLASMIC PROTEIN-RELATED"/>
    <property type="match status" value="1"/>
</dbReference>
<evidence type="ECO:0000313" key="1">
    <source>
        <dbReference type="EMBL" id="SET05509.1"/>
    </source>
</evidence>
<dbReference type="OrthoDB" id="9790745at2"/>
<evidence type="ECO:0000313" key="2">
    <source>
        <dbReference type="Proteomes" id="UP000198507"/>
    </source>
</evidence>
<dbReference type="InterPro" id="IPR052552">
    <property type="entry name" value="YeaO-like"/>
</dbReference>
<proteinExistence type="predicted"/>
<name>A0A1I0BEX0_9ACTN</name>
<dbReference type="Pfam" id="PF22752">
    <property type="entry name" value="DUF488-N3i"/>
    <property type="match status" value="1"/>
</dbReference>
<dbReference type="PANTHER" id="PTHR36849:SF1">
    <property type="entry name" value="CYTOPLASMIC PROTEIN"/>
    <property type="match status" value="1"/>
</dbReference>
<reference evidence="2" key="1">
    <citation type="submission" date="2016-10" db="EMBL/GenBank/DDBJ databases">
        <authorList>
            <person name="Varghese N."/>
            <person name="Submissions S."/>
        </authorList>
    </citation>
    <scope>NUCLEOTIDE SEQUENCE [LARGE SCALE GENOMIC DNA]</scope>
    <source>
        <strain evidence="2">DSM 44209</strain>
    </source>
</reference>
<organism evidence="1 2">
    <name type="scientific">Geodermatophilus poikilotrophus</name>
    <dbReference type="NCBI Taxonomy" id="1333667"/>
    <lineage>
        <taxon>Bacteria</taxon>
        <taxon>Bacillati</taxon>
        <taxon>Actinomycetota</taxon>
        <taxon>Actinomycetes</taxon>
        <taxon>Geodermatophilales</taxon>
        <taxon>Geodermatophilaceae</taxon>
        <taxon>Geodermatophilus</taxon>
    </lineage>
</organism>
<sequence length="120" mass="13623">MIRIVRVHELDPGVPGARFLVDRLWPRGVARDALELDGWLRDAAPSDELRRWFGHDPARWAEFRRRYVAELDASPGAWAPLRAAAAEGDVVLLYAARDREHNNAVVLRDHLEQAIEAPGR</sequence>